<feature type="transmembrane region" description="Helical" evidence="6">
    <location>
        <begin position="129"/>
        <end position="146"/>
    </location>
</feature>
<dbReference type="InterPro" id="IPR000620">
    <property type="entry name" value="EamA_dom"/>
</dbReference>
<feature type="transmembrane region" description="Helical" evidence="6">
    <location>
        <begin position="194"/>
        <end position="215"/>
    </location>
</feature>
<dbReference type="InterPro" id="IPR037185">
    <property type="entry name" value="EmrE-like"/>
</dbReference>
<name>A0A173MIU7_9BACT</name>
<keyword evidence="5 6" id="KW-0472">Membrane</keyword>
<feature type="transmembrane region" description="Helical" evidence="6">
    <location>
        <begin position="283"/>
        <end position="301"/>
    </location>
</feature>
<dbReference type="OrthoDB" id="9812547at2"/>
<evidence type="ECO:0000256" key="3">
    <source>
        <dbReference type="ARBA" id="ARBA00022692"/>
    </source>
</evidence>
<dbReference type="KEGG" id="fln:FLA_3445"/>
<dbReference type="Pfam" id="PF00892">
    <property type="entry name" value="EamA"/>
    <property type="match status" value="2"/>
</dbReference>
<evidence type="ECO:0000256" key="5">
    <source>
        <dbReference type="ARBA" id="ARBA00023136"/>
    </source>
</evidence>
<dbReference type="InterPro" id="IPR050638">
    <property type="entry name" value="AA-Vitamin_Transporters"/>
</dbReference>
<evidence type="ECO:0000256" key="1">
    <source>
        <dbReference type="ARBA" id="ARBA00004141"/>
    </source>
</evidence>
<dbReference type="AlphaFoldDB" id="A0A173MIU7"/>
<evidence type="ECO:0000313" key="9">
    <source>
        <dbReference type="Proteomes" id="UP000186917"/>
    </source>
</evidence>
<evidence type="ECO:0000259" key="7">
    <source>
        <dbReference type="Pfam" id="PF00892"/>
    </source>
</evidence>
<organism evidence="8 9">
    <name type="scientific">Filimonas lacunae</name>
    <dbReference type="NCBI Taxonomy" id="477680"/>
    <lineage>
        <taxon>Bacteria</taxon>
        <taxon>Pseudomonadati</taxon>
        <taxon>Bacteroidota</taxon>
        <taxon>Chitinophagia</taxon>
        <taxon>Chitinophagales</taxon>
        <taxon>Chitinophagaceae</taxon>
        <taxon>Filimonas</taxon>
    </lineage>
</organism>
<keyword evidence="4 6" id="KW-1133">Transmembrane helix</keyword>
<protein>
    <submittedName>
        <fullName evidence="8">Permease of the drug/metabolite transporter (DMT) superfamily</fullName>
    </submittedName>
</protein>
<keyword evidence="9" id="KW-1185">Reference proteome</keyword>
<feature type="domain" description="EamA" evidence="7">
    <location>
        <begin position="14"/>
        <end position="145"/>
    </location>
</feature>
<sequence length="332" mass="35748">MGANEKQATTAAVVLAFATVYIVWGSTYFFIQRALVGFSPVMLGAFRFTTAGLLMMLWCVLRKESLFNRQQIKYAVITGLLLLFGGTGAVMLVETTLPSSLVGVIITSEVVWLVLFDKAKWKENFANKGTIPGLLLGLTGVYFLFAERIQQGSLSGSGWAQVGMYAILIGGTMSWAAGSVFSKYKAFGSSTVNSAWQMLAAGVAFFITGAVNGNLQSFQVQSVPVNAWLSLLYLVLAGSLGAFSAYVWLLKVRPITQVSTHLYVNPVVAVLLGVLFADEHMSGLQVGGLTFILVSVLLINLTQYRRKKQATAGETNAGNSALMFGTKEKCVL</sequence>
<dbReference type="EMBL" id="FTOR01000009">
    <property type="protein sequence ID" value="SIT30442.1"/>
    <property type="molecule type" value="Genomic_DNA"/>
</dbReference>
<feature type="transmembrane region" description="Helical" evidence="6">
    <location>
        <begin position="12"/>
        <end position="31"/>
    </location>
</feature>
<evidence type="ECO:0000256" key="2">
    <source>
        <dbReference type="ARBA" id="ARBA00007362"/>
    </source>
</evidence>
<comment type="similarity">
    <text evidence="2">Belongs to the EamA transporter family.</text>
</comment>
<dbReference type="Proteomes" id="UP000186917">
    <property type="component" value="Unassembled WGS sequence"/>
</dbReference>
<feature type="transmembrane region" description="Helical" evidence="6">
    <location>
        <begin position="99"/>
        <end position="117"/>
    </location>
</feature>
<dbReference type="PANTHER" id="PTHR32322">
    <property type="entry name" value="INNER MEMBRANE TRANSPORTER"/>
    <property type="match status" value="1"/>
</dbReference>
<dbReference type="STRING" id="477680.SAMN05421788_109225"/>
<feature type="transmembrane region" description="Helical" evidence="6">
    <location>
        <begin position="261"/>
        <end position="277"/>
    </location>
</feature>
<feature type="transmembrane region" description="Helical" evidence="6">
    <location>
        <begin position="227"/>
        <end position="249"/>
    </location>
</feature>
<feature type="transmembrane region" description="Helical" evidence="6">
    <location>
        <begin position="158"/>
        <end position="182"/>
    </location>
</feature>
<feature type="transmembrane region" description="Helical" evidence="6">
    <location>
        <begin position="72"/>
        <end position="93"/>
    </location>
</feature>
<accession>A0A173MIU7</accession>
<dbReference type="GO" id="GO:0016020">
    <property type="term" value="C:membrane"/>
    <property type="evidence" value="ECO:0007669"/>
    <property type="project" value="UniProtKB-SubCell"/>
</dbReference>
<proteinExistence type="inferred from homology"/>
<evidence type="ECO:0000256" key="6">
    <source>
        <dbReference type="SAM" id="Phobius"/>
    </source>
</evidence>
<dbReference type="SUPFAM" id="SSF103481">
    <property type="entry name" value="Multidrug resistance efflux transporter EmrE"/>
    <property type="match status" value="2"/>
</dbReference>
<evidence type="ECO:0000256" key="4">
    <source>
        <dbReference type="ARBA" id="ARBA00022989"/>
    </source>
</evidence>
<comment type="subcellular location">
    <subcellularLocation>
        <location evidence="1">Membrane</location>
        <topology evidence="1">Multi-pass membrane protein</topology>
    </subcellularLocation>
</comment>
<dbReference type="RefSeq" id="WP_076381535.1">
    <property type="nucleotide sequence ID" value="NZ_AP017422.1"/>
</dbReference>
<gene>
    <name evidence="8" type="ORF">SAMN05421788_109225</name>
</gene>
<keyword evidence="3 6" id="KW-0812">Transmembrane</keyword>
<feature type="transmembrane region" description="Helical" evidence="6">
    <location>
        <begin position="37"/>
        <end position="60"/>
    </location>
</feature>
<evidence type="ECO:0000313" key="8">
    <source>
        <dbReference type="EMBL" id="SIT30442.1"/>
    </source>
</evidence>
<feature type="domain" description="EamA" evidence="7">
    <location>
        <begin position="166"/>
        <end position="300"/>
    </location>
</feature>
<reference evidence="9" key="1">
    <citation type="submission" date="2017-01" db="EMBL/GenBank/DDBJ databases">
        <authorList>
            <person name="Varghese N."/>
            <person name="Submissions S."/>
        </authorList>
    </citation>
    <scope>NUCLEOTIDE SEQUENCE [LARGE SCALE GENOMIC DNA]</scope>
    <source>
        <strain evidence="9">DSM 21054</strain>
    </source>
</reference>
<dbReference type="PANTHER" id="PTHR32322:SF2">
    <property type="entry name" value="EAMA DOMAIN-CONTAINING PROTEIN"/>
    <property type="match status" value="1"/>
</dbReference>